<dbReference type="EMBL" id="JAHXZJ010001119">
    <property type="protein sequence ID" value="KAH0554965.1"/>
    <property type="molecule type" value="Genomic_DNA"/>
</dbReference>
<accession>A0AAV7IS07</accession>
<evidence type="ECO:0000313" key="2">
    <source>
        <dbReference type="Proteomes" id="UP000826195"/>
    </source>
</evidence>
<evidence type="ECO:0000313" key="1">
    <source>
        <dbReference type="EMBL" id="KAH0554965.1"/>
    </source>
</evidence>
<dbReference type="AlphaFoldDB" id="A0AAV7IS07"/>
<organism evidence="1 2">
    <name type="scientific">Cotesia glomerata</name>
    <name type="common">Lepidopteran parasitic wasp</name>
    <name type="synonym">Apanteles glomeratus</name>
    <dbReference type="NCBI Taxonomy" id="32391"/>
    <lineage>
        <taxon>Eukaryota</taxon>
        <taxon>Metazoa</taxon>
        <taxon>Ecdysozoa</taxon>
        <taxon>Arthropoda</taxon>
        <taxon>Hexapoda</taxon>
        <taxon>Insecta</taxon>
        <taxon>Pterygota</taxon>
        <taxon>Neoptera</taxon>
        <taxon>Endopterygota</taxon>
        <taxon>Hymenoptera</taxon>
        <taxon>Apocrita</taxon>
        <taxon>Ichneumonoidea</taxon>
        <taxon>Braconidae</taxon>
        <taxon>Microgastrinae</taxon>
        <taxon>Cotesia</taxon>
    </lineage>
</organism>
<gene>
    <name evidence="1" type="ORF">KQX54_014190</name>
</gene>
<reference evidence="1 2" key="1">
    <citation type="journal article" date="2021" name="J. Hered.">
        <title>A chromosome-level genome assembly of the parasitoid wasp, Cotesia glomerata (Hymenoptera: Braconidae).</title>
        <authorList>
            <person name="Pinto B.J."/>
            <person name="Weis J.J."/>
            <person name="Gamble T."/>
            <person name="Ode P.J."/>
            <person name="Paul R."/>
            <person name="Zaspel J.M."/>
        </authorList>
    </citation>
    <scope>NUCLEOTIDE SEQUENCE [LARGE SCALE GENOMIC DNA]</scope>
    <source>
        <strain evidence="1">CgM1</strain>
    </source>
</reference>
<proteinExistence type="predicted"/>
<protein>
    <submittedName>
        <fullName evidence="1">Uncharacterized protein</fullName>
    </submittedName>
</protein>
<keyword evidence="2" id="KW-1185">Reference proteome</keyword>
<name>A0AAV7IS07_COTGL</name>
<comment type="caution">
    <text evidence="1">The sequence shown here is derived from an EMBL/GenBank/DDBJ whole genome shotgun (WGS) entry which is preliminary data.</text>
</comment>
<sequence length="446" mass="52753">MVNTVVDFTGFDFEGHYIIKEFVVARILDNLIEVEDQILIDITELPIDSGALFYDSEFFAFYNKTHIIWGKRSDHTRKDIIAKMKSLRHHNIYVRDKIYAVILANYLKVSPNSFNSLSDITDFDPDNRIMKTNCRNHQSRQSYCVKNNVMIMAEWLKEKLKEFPEPKERLAVIDYAGYLEDTTKNIVITILRVHCFDNNGTVTYDKLLFSTTFNSMRNTSVEEFERHKERYREKYGIDYTQSNVHNLAIINQLKKILLENKIEFIFVETNITKNHLLGLLGLSFNISNLGDYGYVNVHTNTNVDDYLKKSIHQMVDFVTRKKLNTSVEEFERHKERYREKYGINYTQSNFQNLAIINQLKKILFDNKIKFNFVENSIQKEDLLGSLDSSFNIFNFDSYGYVEDKDNDDNLEKDWKRMVDFVIRKKLYVIIRQQNEIIDVSDDESIE</sequence>
<dbReference type="Proteomes" id="UP000826195">
    <property type="component" value="Unassembled WGS sequence"/>
</dbReference>